<gene>
    <name evidence="2" type="ORF">DCAF_LOCUS1069</name>
</gene>
<comment type="caution">
    <text evidence="2">The sequence shown here is derived from an EMBL/GenBank/DDBJ whole genome shotgun (WGS) entry which is preliminary data.</text>
</comment>
<sequence>MRRRTNARSTVKSSKEGNSTLAASIRLDRSLFFHLSRLSIPSVSLEMSKNAFQNEVLVRRYRLGLLMMALVCESGLVLLGMKAIEEICAPGPITSGTRLLTNETRGAYPSLAVWKSKIKNSLNSKNEHGHGRRGRSINERREQGSLLRADSGISAGVDISSYRKRASGHRARDTALLCGPAGSRVTKGPSSSIAPRASKPLFKEGGRSSVLYYSRSPLYRVHARSILKCIENCLLCGTTSQVHRARRTQILSKVPTYIDHFAWTGRGIYELTAITYTHSMEMFAFGMKMDEQALEPGPDEIRGKDVTGHYTGGRDMTAT</sequence>
<proteinExistence type="predicted"/>
<dbReference type="AlphaFoldDB" id="A0AAV1QSZ1"/>
<protein>
    <submittedName>
        <fullName evidence="2">Uncharacterized protein</fullName>
    </submittedName>
</protein>
<feature type="region of interest" description="Disordered" evidence="1">
    <location>
        <begin position="122"/>
        <end position="142"/>
    </location>
</feature>
<evidence type="ECO:0000313" key="2">
    <source>
        <dbReference type="EMBL" id="CAK7323440.1"/>
    </source>
</evidence>
<dbReference type="Proteomes" id="UP001314170">
    <property type="component" value="Unassembled WGS sequence"/>
</dbReference>
<evidence type="ECO:0000313" key="3">
    <source>
        <dbReference type="Proteomes" id="UP001314170"/>
    </source>
</evidence>
<dbReference type="EMBL" id="CAWUPB010000117">
    <property type="protein sequence ID" value="CAK7323440.1"/>
    <property type="molecule type" value="Genomic_DNA"/>
</dbReference>
<keyword evidence="3" id="KW-1185">Reference proteome</keyword>
<name>A0AAV1QSZ1_9ROSI</name>
<feature type="region of interest" description="Disordered" evidence="1">
    <location>
        <begin position="296"/>
        <end position="319"/>
    </location>
</feature>
<organism evidence="2 3">
    <name type="scientific">Dovyalis caffra</name>
    <dbReference type="NCBI Taxonomy" id="77055"/>
    <lineage>
        <taxon>Eukaryota</taxon>
        <taxon>Viridiplantae</taxon>
        <taxon>Streptophyta</taxon>
        <taxon>Embryophyta</taxon>
        <taxon>Tracheophyta</taxon>
        <taxon>Spermatophyta</taxon>
        <taxon>Magnoliopsida</taxon>
        <taxon>eudicotyledons</taxon>
        <taxon>Gunneridae</taxon>
        <taxon>Pentapetalae</taxon>
        <taxon>rosids</taxon>
        <taxon>fabids</taxon>
        <taxon>Malpighiales</taxon>
        <taxon>Salicaceae</taxon>
        <taxon>Flacourtieae</taxon>
        <taxon>Dovyalis</taxon>
    </lineage>
</organism>
<accession>A0AAV1QSZ1</accession>
<reference evidence="2 3" key="1">
    <citation type="submission" date="2024-01" db="EMBL/GenBank/DDBJ databases">
        <authorList>
            <person name="Waweru B."/>
        </authorList>
    </citation>
    <scope>NUCLEOTIDE SEQUENCE [LARGE SCALE GENOMIC DNA]</scope>
</reference>
<evidence type="ECO:0000256" key="1">
    <source>
        <dbReference type="SAM" id="MobiDB-lite"/>
    </source>
</evidence>